<organism evidence="2 3">
    <name type="scientific">Ascaris lumbricoides</name>
    <name type="common">Giant roundworm</name>
    <dbReference type="NCBI Taxonomy" id="6252"/>
    <lineage>
        <taxon>Eukaryota</taxon>
        <taxon>Metazoa</taxon>
        <taxon>Ecdysozoa</taxon>
        <taxon>Nematoda</taxon>
        <taxon>Chromadorea</taxon>
        <taxon>Rhabditida</taxon>
        <taxon>Spirurina</taxon>
        <taxon>Ascaridomorpha</taxon>
        <taxon>Ascaridoidea</taxon>
        <taxon>Ascarididae</taxon>
        <taxon>Ascaris</taxon>
    </lineage>
</organism>
<sequence>MGAFARATEPVPNGTSARTPMLNSDMTRRDVVVAGGGVEGRLCRASSSLRRPPHFVCACGSFGSSRRHRCCGRNQVSLPSPD</sequence>
<dbReference type="WBParaSite" id="ALUE_0001425001-mRNA-1">
    <property type="protein sequence ID" value="ALUE_0001425001-mRNA-1"/>
    <property type="gene ID" value="ALUE_0001425001"/>
</dbReference>
<keyword evidence="2" id="KW-1185">Reference proteome</keyword>
<reference evidence="3" key="1">
    <citation type="submission" date="2017-02" db="UniProtKB">
        <authorList>
            <consortium name="WormBaseParasite"/>
        </authorList>
    </citation>
    <scope>IDENTIFICATION</scope>
</reference>
<evidence type="ECO:0000313" key="2">
    <source>
        <dbReference type="Proteomes" id="UP000036681"/>
    </source>
</evidence>
<protein>
    <submittedName>
        <fullName evidence="3">Uncharacterized protein</fullName>
    </submittedName>
</protein>
<proteinExistence type="predicted"/>
<feature type="region of interest" description="Disordered" evidence="1">
    <location>
        <begin position="1"/>
        <end position="24"/>
    </location>
</feature>
<feature type="compositionally biased region" description="Polar residues" evidence="1">
    <location>
        <begin position="13"/>
        <end position="24"/>
    </location>
</feature>
<dbReference type="AlphaFoldDB" id="A0A0M3I9S9"/>
<name>A0A0M3I9S9_ASCLU</name>
<dbReference type="Proteomes" id="UP000036681">
    <property type="component" value="Unplaced"/>
</dbReference>
<evidence type="ECO:0000256" key="1">
    <source>
        <dbReference type="SAM" id="MobiDB-lite"/>
    </source>
</evidence>
<evidence type="ECO:0000313" key="3">
    <source>
        <dbReference type="WBParaSite" id="ALUE_0001425001-mRNA-1"/>
    </source>
</evidence>
<accession>A0A0M3I9S9</accession>